<name>A0AA40F5W2_9PEZI</name>
<accession>A0AA40F5W2</accession>
<proteinExistence type="predicted"/>
<dbReference type="InterPro" id="IPR024983">
    <property type="entry name" value="CHAT_dom"/>
</dbReference>
<dbReference type="AlphaFoldDB" id="A0AA40F5W2"/>
<feature type="domain" description="CHAT" evidence="1">
    <location>
        <begin position="864"/>
        <end position="1149"/>
    </location>
</feature>
<protein>
    <submittedName>
        <fullName evidence="2">CHAT domain-containing protein</fullName>
    </submittedName>
</protein>
<dbReference type="Pfam" id="PF12770">
    <property type="entry name" value="CHAT"/>
    <property type="match status" value="1"/>
</dbReference>
<gene>
    <name evidence="2" type="ORF">B0T18DRAFT_387547</name>
</gene>
<dbReference type="EMBL" id="JAUKUD010000002">
    <property type="protein sequence ID" value="KAK0751416.1"/>
    <property type="molecule type" value="Genomic_DNA"/>
</dbReference>
<dbReference type="Proteomes" id="UP001172155">
    <property type="component" value="Unassembled WGS sequence"/>
</dbReference>
<sequence>MALQPLANETDGLERLRVASELSDVLQAQGYLSTAFETLERAIQDTPSEYKTHSACLRRRMEACLLGQSVKASFSGVVERACDILDEVSTPRDVDDFDIDLLHLAYAKVCVGTARFHDPAAAAQGLDSALAWLLPKFHRLMESHMEREAFRCAAAYGDLARSGPSVGVASLSLATAVDMMERIATSPQTPPLLKAKALAELGWHGKEYGIEMSRVDSFEAEAIRMFDAAGHAHGAIDIRIRQLARHMEDNLGSLPSEAVQDIETYFLAYERLNCVAAHRVAVATILAALPSESALGVGISLSDVGRTLATAAGTKLGFLLTETAAWGRWLLHSGRAARVVEGVVGWNARVLEEDCRMLKGKIAYCGASAYLELRDFEKAYEWASRACMAWGAWFPLRRAEAANHALEARLSGRGSTWAGDEDALIAQAELEISKDLEHGLEEPAISKLELVATMVLIPRRDARCDGWLDKMEERIQVLSEISPAAGRQKKATLCQLRALALAAAITKGELGAIDDMGDECLAHLEHAVSLHLEDRRVMQACSARSMQTGILFVIFEKTRSRRALNKCLEISVVVRDTFRDMEQTRSLAEATRQYATYLHEAFRRGLVTGEQVLLVLKEAEESLHQGMADMTVLGSFEAVSRRQQLTSPHERRLLYHRAFDVCDKLWRISDLWDWVQLAKARSLSSQLGVHSLVPAELRDRAMGDAAAMELLNMEEQTTRAIAAADHADRLRLRTDLYRIHQQMAKHEVLKHVLDVKNGIPVSWGHICELATQIQIQRQRQCQLAGSNVVLIDWVDLRGSLWLLAVSSCADDASRPLIECCGITIDAVASWKRRWLDAEPGSDAAFEDEDAEEDDDFFSLRELDCLVAPLKQFTNRGDLLVFSPTGILHPIPLQALWIEDQTPAIVRNPIVFSASLTVFSQCCRRAAEVKPPLSTLAEKQQPLPKSSWNMVGVLEDEPGCRFPPTERSDVYNAIRHLAERHGAAWSTGSAVTRRFVAEAMQQSVLVHYHGHCRLDREAVADQSLQLCDGSLAVRDVFSLKLRGPHITLVACDSASQGITAGDEPLGLVTALLCAGAGSVLGTLWPTASETGRVFAERFYAELESQQRGSSVDQVVVVDLAVALQKAVLAVRAKGETRKPYHWAAFVLHGSWSMNLPRL</sequence>
<reference evidence="2" key="1">
    <citation type="submission" date="2023-06" db="EMBL/GenBank/DDBJ databases">
        <title>Genome-scale phylogeny and comparative genomics of the fungal order Sordariales.</title>
        <authorList>
            <consortium name="Lawrence Berkeley National Laboratory"/>
            <person name="Hensen N."/>
            <person name="Bonometti L."/>
            <person name="Westerberg I."/>
            <person name="Brannstrom I.O."/>
            <person name="Guillou S."/>
            <person name="Cros-Aarteil S."/>
            <person name="Calhoun S."/>
            <person name="Haridas S."/>
            <person name="Kuo A."/>
            <person name="Mondo S."/>
            <person name="Pangilinan J."/>
            <person name="Riley R."/>
            <person name="LaButti K."/>
            <person name="Andreopoulos B."/>
            <person name="Lipzen A."/>
            <person name="Chen C."/>
            <person name="Yanf M."/>
            <person name="Daum C."/>
            <person name="Ng V."/>
            <person name="Clum A."/>
            <person name="Steindorff A."/>
            <person name="Ohm R."/>
            <person name="Martin F."/>
            <person name="Silar P."/>
            <person name="Natvig D."/>
            <person name="Lalanne C."/>
            <person name="Gautier V."/>
            <person name="Ament-velasquez S.L."/>
            <person name="Kruys A."/>
            <person name="Hutchinson M.I."/>
            <person name="Powell A.J."/>
            <person name="Barry K."/>
            <person name="Miller A.N."/>
            <person name="Grigoriev I.V."/>
            <person name="Debuchy R."/>
            <person name="Gladieux P."/>
            <person name="Thoren M.H."/>
            <person name="Johannesson H."/>
        </authorList>
    </citation>
    <scope>NUCLEOTIDE SEQUENCE</scope>
    <source>
        <strain evidence="2">SMH3187-1</strain>
    </source>
</reference>
<evidence type="ECO:0000259" key="1">
    <source>
        <dbReference type="Pfam" id="PF12770"/>
    </source>
</evidence>
<comment type="caution">
    <text evidence="2">The sequence shown here is derived from an EMBL/GenBank/DDBJ whole genome shotgun (WGS) entry which is preliminary data.</text>
</comment>
<keyword evidence="3" id="KW-1185">Reference proteome</keyword>
<evidence type="ECO:0000313" key="3">
    <source>
        <dbReference type="Proteomes" id="UP001172155"/>
    </source>
</evidence>
<organism evidence="2 3">
    <name type="scientific">Schizothecium vesticola</name>
    <dbReference type="NCBI Taxonomy" id="314040"/>
    <lineage>
        <taxon>Eukaryota</taxon>
        <taxon>Fungi</taxon>
        <taxon>Dikarya</taxon>
        <taxon>Ascomycota</taxon>
        <taxon>Pezizomycotina</taxon>
        <taxon>Sordariomycetes</taxon>
        <taxon>Sordariomycetidae</taxon>
        <taxon>Sordariales</taxon>
        <taxon>Schizotheciaceae</taxon>
        <taxon>Schizothecium</taxon>
    </lineage>
</organism>
<evidence type="ECO:0000313" key="2">
    <source>
        <dbReference type="EMBL" id="KAK0751416.1"/>
    </source>
</evidence>